<reference evidence="2 3" key="1">
    <citation type="journal article" date="2016" name="Nat. Commun.">
        <title>Thousands of microbial genomes shed light on interconnected biogeochemical processes in an aquifer system.</title>
        <authorList>
            <person name="Anantharaman K."/>
            <person name="Brown C.T."/>
            <person name="Hug L.A."/>
            <person name="Sharon I."/>
            <person name="Castelle C.J."/>
            <person name="Probst A.J."/>
            <person name="Thomas B.C."/>
            <person name="Singh A."/>
            <person name="Wilkins M.J."/>
            <person name="Karaoz U."/>
            <person name="Brodie E.L."/>
            <person name="Williams K.H."/>
            <person name="Hubbard S.S."/>
            <person name="Banfield J.F."/>
        </authorList>
    </citation>
    <scope>NUCLEOTIDE SEQUENCE [LARGE SCALE GENOMIC DNA]</scope>
</reference>
<dbReference type="AlphaFoldDB" id="A0A1F5FYG4"/>
<evidence type="ECO:0000313" key="2">
    <source>
        <dbReference type="EMBL" id="OGD84641.1"/>
    </source>
</evidence>
<dbReference type="Pfam" id="PF11666">
    <property type="entry name" value="DUF2933"/>
    <property type="match status" value="1"/>
</dbReference>
<proteinExistence type="predicted"/>
<keyword evidence="1" id="KW-0472">Membrane</keyword>
<evidence type="ECO:0000313" key="3">
    <source>
        <dbReference type="Proteomes" id="UP000177069"/>
    </source>
</evidence>
<gene>
    <name evidence="2" type="ORF">A2696_03820</name>
</gene>
<keyword evidence="1" id="KW-0812">Transmembrane</keyword>
<name>A0A1F5FYG4_9BACT</name>
<evidence type="ECO:0008006" key="4">
    <source>
        <dbReference type="Google" id="ProtNLM"/>
    </source>
</evidence>
<organism evidence="2 3">
    <name type="scientific">Candidatus Curtissbacteria bacterium RIFCSPHIGHO2_01_FULL_41_13</name>
    <dbReference type="NCBI Taxonomy" id="1797745"/>
    <lineage>
        <taxon>Bacteria</taxon>
        <taxon>Candidatus Curtissiibacteriota</taxon>
    </lineage>
</organism>
<keyword evidence="1" id="KW-1133">Transmembrane helix</keyword>
<evidence type="ECO:0000256" key="1">
    <source>
        <dbReference type="SAM" id="Phobius"/>
    </source>
</evidence>
<accession>A0A1F5FYG4</accession>
<dbReference type="Proteomes" id="UP000177069">
    <property type="component" value="Unassembled WGS sequence"/>
</dbReference>
<dbReference type="InterPro" id="IPR021682">
    <property type="entry name" value="DUF2933"/>
</dbReference>
<feature type="transmembrane region" description="Helical" evidence="1">
    <location>
        <begin position="36"/>
        <end position="53"/>
    </location>
</feature>
<protein>
    <recommendedName>
        <fullName evidence="4">DUF2933 domain-containing protein</fullName>
    </recommendedName>
</protein>
<sequence length="61" mass="6806">MTNKLFKNHGLLMIIGCLVPIFAIGLFALFGVSQKSLFILLVLACPLGHLFLMRGHEKHDK</sequence>
<dbReference type="EMBL" id="MFBA01000054">
    <property type="protein sequence ID" value="OGD84641.1"/>
    <property type="molecule type" value="Genomic_DNA"/>
</dbReference>
<comment type="caution">
    <text evidence="2">The sequence shown here is derived from an EMBL/GenBank/DDBJ whole genome shotgun (WGS) entry which is preliminary data.</text>
</comment>
<feature type="transmembrane region" description="Helical" evidence="1">
    <location>
        <begin position="12"/>
        <end position="30"/>
    </location>
</feature>